<proteinExistence type="predicted"/>
<dbReference type="KEGG" id="eao:BD94_1896"/>
<reference evidence="1" key="1">
    <citation type="journal article" date="2013" name="Lancet">
        <title>First case of E anophelis outbreak in an intensive-care unit.</title>
        <authorList>
            <person name="Teo J."/>
            <person name="Tan S.Y."/>
            <person name="Tay M."/>
            <person name="Ding Y."/>
            <person name="Kjelleberg S."/>
            <person name="Givskov M."/>
            <person name="Lin R.T."/>
            <person name="Yang L."/>
        </authorList>
    </citation>
    <scope>NUCLEOTIDE SEQUENCE [LARGE SCALE GENOMIC DNA]</scope>
    <source>
        <strain evidence="1">NUHP1</strain>
    </source>
</reference>
<gene>
    <name evidence="1" type="ORF">BD94_1896</name>
</gene>
<dbReference type="HOGENOM" id="CLU_3327430_0_0_10"/>
<name>A0A077EDP2_9FLAO</name>
<dbReference type="EMBL" id="CP007547">
    <property type="protein sequence ID" value="AIL45671.1"/>
    <property type="molecule type" value="Genomic_DNA"/>
</dbReference>
<dbReference type="AlphaFoldDB" id="A0A077EDP2"/>
<reference evidence="1" key="2">
    <citation type="journal article" date="2015" name="Genome Biol. Evol.">
        <title>Complete Genome Sequence and Transcriptomic Analysis of the Novel Pathogen Elizabethkingia anophelis in Response to Oxidative Stress.</title>
        <authorList>
            <person name="Li Y."/>
            <person name="Liu Y."/>
            <person name="Chew S.C."/>
            <person name="Tay M."/>
            <person name="Salido M.M."/>
            <person name="Teo J."/>
            <person name="Lauro F.M."/>
            <person name="Givskov M."/>
            <person name="Yang L."/>
        </authorList>
    </citation>
    <scope>NUCLEOTIDE SEQUENCE</scope>
    <source>
        <strain evidence="1">NUHP1</strain>
    </source>
</reference>
<accession>A0A077EDP2</accession>
<organism evidence="1 2">
    <name type="scientific">Elizabethkingia anophelis NUHP1</name>
    <dbReference type="NCBI Taxonomy" id="1338011"/>
    <lineage>
        <taxon>Bacteria</taxon>
        <taxon>Pseudomonadati</taxon>
        <taxon>Bacteroidota</taxon>
        <taxon>Flavobacteriia</taxon>
        <taxon>Flavobacteriales</taxon>
        <taxon>Weeksellaceae</taxon>
        <taxon>Elizabethkingia</taxon>
    </lineage>
</organism>
<dbReference type="Proteomes" id="UP000028933">
    <property type="component" value="Chromosome"/>
</dbReference>
<evidence type="ECO:0000313" key="1">
    <source>
        <dbReference type="EMBL" id="AIL45671.1"/>
    </source>
</evidence>
<evidence type="ECO:0000313" key="2">
    <source>
        <dbReference type="Proteomes" id="UP000028933"/>
    </source>
</evidence>
<protein>
    <submittedName>
        <fullName evidence="1">Uncharacterized protein</fullName>
    </submittedName>
</protein>
<dbReference type="STRING" id="1338011.BD94_1896"/>
<sequence>MGYGAGYCIFLLPLSEHHFQLLDFWSGGSRKRKKLPEI</sequence>